<keyword evidence="2 9" id="KW-0808">Transferase</keyword>
<dbReference type="InterPro" id="IPR032828">
    <property type="entry name" value="PolyA_RNA-bd"/>
</dbReference>
<comment type="similarity">
    <text evidence="9">Belongs to the tRNA nucleotidyltransferase/poly(A) polymerase family.</text>
</comment>
<evidence type="ECO:0000256" key="9">
    <source>
        <dbReference type="RuleBase" id="RU003953"/>
    </source>
</evidence>
<evidence type="ECO:0000313" key="12">
    <source>
        <dbReference type="Proteomes" id="UP000602260"/>
    </source>
</evidence>
<dbReference type="Pfam" id="PF13735">
    <property type="entry name" value="tRNA_NucTran2_2"/>
    <property type="match status" value="1"/>
</dbReference>
<dbReference type="Pfam" id="PF12627">
    <property type="entry name" value="PolyA_pol_RNAbd"/>
    <property type="match status" value="1"/>
</dbReference>
<dbReference type="AlphaFoldDB" id="A0A8J6J1T5"/>
<dbReference type="RefSeq" id="WP_186877487.1">
    <property type="nucleotide sequence ID" value="NZ_JACOPN010000001.1"/>
</dbReference>
<dbReference type="InterPro" id="IPR003607">
    <property type="entry name" value="HD/PDEase_dom"/>
</dbReference>
<dbReference type="SUPFAM" id="SSF81301">
    <property type="entry name" value="Nucleotidyltransferase"/>
    <property type="match status" value="1"/>
</dbReference>
<keyword evidence="4" id="KW-0548">Nucleotidyltransferase</keyword>
<dbReference type="InterPro" id="IPR043519">
    <property type="entry name" value="NT_sf"/>
</dbReference>
<dbReference type="GO" id="GO:0016779">
    <property type="term" value="F:nucleotidyltransferase activity"/>
    <property type="evidence" value="ECO:0007669"/>
    <property type="project" value="UniProtKB-KW"/>
</dbReference>
<dbReference type="PANTHER" id="PTHR46173:SF1">
    <property type="entry name" value="CCA TRNA NUCLEOTIDYLTRANSFERASE 1, MITOCHONDRIAL"/>
    <property type="match status" value="1"/>
</dbReference>
<evidence type="ECO:0000259" key="10">
    <source>
        <dbReference type="SMART" id="SM00471"/>
    </source>
</evidence>
<dbReference type="EMBL" id="JACOPN010000001">
    <property type="protein sequence ID" value="MBC5715986.1"/>
    <property type="molecule type" value="Genomic_DNA"/>
</dbReference>
<dbReference type="GO" id="GO:0000166">
    <property type="term" value="F:nucleotide binding"/>
    <property type="evidence" value="ECO:0007669"/>
    <property type="project" value="UniProtKB-KW"/>
</dbReference>
<dbReference type="SUPFAM" id="SSF81891">
    <property type="entry name" value="Poly A polymerase C-terminal region-like"/>
    <property type="match status" value="1"/>
</dbReference>
<dbReference type="InterPro" id="IPR002646">
    <property type="entry name" value="PolA_pol_head_dom"/>
</dbReference>
<keyword evidence="6" id="KW-0547">Nucleotide-binding</keyword>
<name>A0A8J6J1T5_9FIRM</name>
<evidence type="ECO:0000256" key="6">
    <source>
        <dbReference type="ARBA" id="ARBA00022741"/>
    </source>
</evidence>
<evidence type="ECO:0000256" key="8">
    <source>
        <dbReference type="ARBA" id="ARBA00022884"/>
    </source>
</evidence>
<dbReference type="Gene3D" id="1.10.246.80">
    <property type="match status" value="1"/>
</dbReference>
<comment type="cofactor">
    <cofactor evidence="1">
        <name>Mg(2+)</name>
        <dbReference type="ChEBI" id="CHEBI:18420"/>
    </cofactor>
</comment>
<evidence type="ECO:0000256" key="2">
    <source>
        <dbReference type="ARBA" id="ARBA00022679"/>
    </source>
</evidence>
<evidence type="ECO:0000256" key="7">
    <source>
        <dbReference type="ARBA" id="ARBA00022842"/>
    </source>
</evidence>
<feature type="domain" description="HD/PDEase" evidence="10">
    <location>
        <begin position="242"/>
        <end position="370"/>
    </location>
</feature>
<evidence type="ECO:0000313" key="11">
    <source>
        <dbReference type="EMBL" id="MBC5715986.1"/>
    </source>
</evidence>
<dbReference type="Gene3D" id="3.30.460.10">
    <property type="entry name" value="Beta Polymerase, domain 2"/>
    <property type="match status" value="1"/>
</dbReference>
<comment type="caution">
    <text evidence="11">The sequence shown here is derived from an EMBL/GenBank/DDBJ whole genome shotgun (WGS) entry which is preliminary data.</text>
</comment>
<gene>
    <name evidence="11" type="ORF">H8S55_01360</name>
</gene>
<keyword evidence="7" id="KW-0460">Magnesium</keyword>
<evidence type="ECO:0000256" key="5">
    <source>
        <dbReference type="ARBA" id="ARBA00022723"/>
    </source>
</evidence>
<keyword evidence="8 9" id="KW-0694">RNA-binding</keyword>
<evidence type="ECO:0000256" key="1">
    <source>
        <dbReference type="ARBA" id="ARBA00001946"/>
    </source>
</evidence>
<dbReference type="InterPro" id="IPR050264">
    <property type="entry name" value="Bact_CCA-adding_enz_type3_sf"/>
</dbReference>
<proteinExistence type="inferred from homology"/>
<keyword evidence="5" id="KW-0479">Metal-binding</keyword>
<dbReference type="Proteomes" id="UP000602260">
    <property type="component" value="Unassembled WGS sequence"/>
</dbReference>
<dbReference type="InterPro" id="IPR032810">
    <property type="entry name" value="CCA-adding_enz_C"/>
</dbReference>
<evidence type="ECO:0000256" key="3">
    <source>
        <dbReference type="ARBA" id="ARBA00022694"/>
    </source>
</evidence>
<sequence>MYDLPPQVLRAMEMLNAAGHRAYLVGGAVRELLRGRGALTDFDLTTSARPEETERVFSGFRLVETGLKHGTVTVLMDGLPLEITTFRVDGTYSDGRHPDGVAFTPSLERDLERRDFTINAMAYHPGEGLIDLHGGREDLAAGLVRCVGDPARRFQEDGLRMLRCMRFAAVLDFRVEEDTGAALLGSRALLDGIARERVREELTRLLCGPAAGRVLEAYAPVAAQVLPELVPAFGFDQRNPWHDKDVWHHTLAAVDAAPATPVLRWAALLHDLGKPACFTLDEKGVGHFYGHGEESARLAGEILSRLRFDTDTRQKITALVALHDRPIVPERRPIRRLLARLGPEGTAQLIALHRADNAAQSPLAAGRQEELDRARAVLDQLLAEGACFQKKDLAVNGRDMLELGLRGPEIGRALDRCLEAVLAEQLPNERGVLMKLAGESMG</sequence>
<accession>A0A8J6J1T5</accession>
<dbReference type="GO" id="GO:0008033">
    <property type="term" value="P:tRNA processing"/>
    <property type="evidence" value="ECO:0007669"/>
    <property type="project" value="UniProtKB-KW"/>
</dbReference>
<dbReference type="GO" id="GO:0000049">
    <property type="term" value="F:tRNA binding"/>
    <property type="evidence" value="ECO:0007669"/>
    <property type="project" value="TreeGrafter"/>
</dbReference>
<evidence type="ECO:0000256" key="4">
    <source>
        <dbReference type="ARBA" id="ARBA00022695"/>
    </source>
</evidence>
<organism evidence="11 12">
    <name type="scientific">Flintibacter faecis</name>
    <dbReference type="NCBI Taxonomy" id="2763047"/>
    <lineage>
        <taxon>Bacteria</taxon>
        <taxon>Bacillati</taxon>
        <taxon>Bacillota</taxon>
        <taxon>Clostridia</taxon>
        <taxon>Eubacteriales</taxon>
        <taxon>Flintibacter</taxon>
    </lineage>
</organism>
<reference evidence="11" key="1">
    <citation type="submission" date="2020-08" db="EMBL/GenBank/DDBJ databases">
        <title>Genome public.</title>
        <authorList>
            <person name="Liu C."/>
            <person name="Sun Q."/>
        </authorList>
    </citation>
    <scope>NUCLEOTIDE SEQUENCE</scope>
    <source>
        <strain evidence="11">BX5</strain>
    </source>
</reference>
<keyword evidence="12" id="KW-1185">Reference proteome</keyword>
<keyword evidence="3" id="KW-0819">tRNA processing</keyword>
<dbReference type="CDD" id="cd05398">
    <property type="entry name" value="NT_ClassII-CCAase"/>
    <property type="match status" value="1"/>
</dbReference>
<dbReference type="PANTHER" id="PTHR46173">
    <property type="entry name" value="CCA TRNA NUCLEOTIDYLTRANSFERASE 1, MITOCHONDRIAL"/>
    <property type="match status" value="1"/>
</dbReference>
<dbReference type="Gene3D" id="1.10.3090.10">
    <property type="entry name" value="cca-adding enzyme, domain 2"/>
    <property type="match status" value="1"/>
</dbReference>
<protein>
    <submittedName>
        <fullName evidence="11">HD domain-containing protein</fullName>
    </submittedName>
</protein>
<dbReference type="GO" id="GO:0046872">
    <property type="term" value="F:metal ion binding"/>
    <property type="evidence" value="ECO:0007669"/>
    <property type="project" value="UniProtKB-KW"/>
</dbReference>
<dbReference type="SMART" id="SM00471">
    <property type="entry name" value="HDc"/>
    <property type="match status" value="1"/>
</dbReference>
<dbReference type="CDD" id="cd00077">
    <property type="entry name" value="HDc"/>
    <property type="match status" value="1"/>
</dbReference>
<dbReference type="Pfam" id="PF01743">
    <property type="entry name" value="PolyA_pol"/>
    <property type="match status" value="1"/>
</dbReference>